<reference evidence="2 3" key="1">
    <citation type="journal article" date="2017" name="J. Fish Dis.">
        <title>Comparative assessment of Vibrio virulence in marine fish larvae.</title>
        <authorList>
            <person name="Ronneseth A."/>
            <person name="Castillo D."/>
            <person name="D'Alvise P."/>
            <person name="Tonnesen O."/>
            <person name="Haugland G."/>
            <person name="Grotkjaer T."/>
            <person name="Engell-Sorensen K."/>
            <person name="Norremark L."/>
            <person name="Bergh O."/>
            <person name="Wergeland H.I."/>
            <person name="Gram L."/>
        </authorList>
    </citation>
    <scope>NUCLEOTIDE SEQUENCE [LARGE SCALE GENOMIC DNA]</scope>
    <source>
        <strain evidence="2 3">90-11-286</strain>
    </source>
</reference>
<proteinExistence type="predicted"/>
<dbReference type="Proteomes" id="UP000078309">
    <property type="component" value="Unassembled WGS sequence"/>
</dbReference>
<protein>
    <submittedName>
        <fullName evidence="2">Glycosyl transferase</fullName>
    </submittedName>
</protein>
<evidence type="ECO:0000313" key="3">
    <source>
        <dbReference type="Proteomes" id="UP000078309"/>
    </source>
</evidence>
<accession>A0ABD4QZI3</accession>
<gene>
    <name evidence="1" type="ORF">PL14_07355</name>
    <name evidence="2" type="ORF">PL14_18370</name>
</gene>
<dbReference type="EMBL" id="JAHGUI010000022">
    <property type="protein sequence ID" value="MBT2918500.1"/>
    <property type="molecule type" value="Genomic_DNA"/>
</dbReference>
<dbReference type="AlphaFoldDB" id="A0ABD4QZI3"/>
<name>A0ABD4QZI3_VIBAN</name>
<dbReference type="GO" id="GO:0016740">
    <property type="term" value="F:transferase activity"/>
    <property type="evidence" value="ECO:0007669"/>
    <property type="project" value="UniProtKB-KW"/>
</dbReference>
<organism evidence="2 3">
    <name type="scientific">Vibrio anguillarum</name>
    <name type="common">Listonella anguillarum</name>
    <dbReference type="NCBI Taxonomy" id="55601"/>
    <lineage>
        <taxon>Bacteria</taxon>
        <taxon>Pseudomonadati</taxon>
        <taxon>Pseudomonadota</taxon>
        <taxon>Gammaproteobacteria</taxon>
        <taxon>Vibrionales</taxon>
        <taxon>Vibrionaceae</taxon>
        <taxon>Vibrio</taxon>
    </lineage>
</organism>
<evidence type="ECO:0000313" key="2">
    <source>
        <dbReference type="EMBL" id="MBT2920630.1"/>
    </source>
</evidence>
<keyword evidence="2" id="KW-0808">Transferase</keyword>
<dbReference type="EMBL" id="JAHGUI010000136">
    <property type="protein sequence ID" value="MBT2920630.1"/>
    <property type="molecule type" value="Genomic_DNA"/>
</dbReference>
<comment type="caution">
    <text evidence="2">The sequence shown here is derived from an EMBL/GenBank/DDBJ whole genome shotgun (WGS) entry which is preliminary data.</text>
</comment>
<sequence length="40" mass="4580">MCLNLLKSETTFKGGIKRKRMNCAMDENYLSKVLESLTGR</sequence>
<evidence type="ECO:0000313" key="1">
    <source>
        <dbReference type="EMBL" id="MBT2918500.1"/>
    </source>
</evidence>
<reference evidence="2" key="2">
    <citation type="submission" date="2021-05" db="EMBL/GenBank/DDBJ databases">
        <authorList>
            <person name="Kalatzis P.G."/>
            <person name="Castillo D."/>
            <person name="D'Alvise P."/>
            <person name="Middelboe M."/>
            <person name="Gram L."/>
        </authorList>
    </citation>
    <scope>NUCLEOTIDE SEQUENCE</scope>
    <source>
        <strain evidence="2">90-11-286</strain>
    </source>
</reference>